<dbReference type="Pfam" id="PF03372">
    <property type="entry name" value="Exo_endo_phos"/>
    <property type="match status" value="1"/>
</dbReference>
<gene>
    <name evidence="3" type="ORF">SAMN04488118_10920</name>
</gene>
<evidence type="ECO:0000259" key="2">
    <source>
        <dbReference type="Pfam" id="PF03372"/>
    </source>
</evidence>
<name>A0A1G5R5D3_9RHOB</name>
<reference evidence="3 4" key="1">
    <citation type="submission" date="2016-10" db="EMBL/GenBank/DDBJ databases">
        <authorList>
            <person name="de Groot N.N."/>
        </authorList>
    </citation>
    <scope>NUCLEOTIDE SEQUENCE [LARGE SCALE GENOMIC DNA]</scope>
    <source>
        <strain evidence="3 4">U95</strain>
    </source>
</reference>
<evidence type="ECO:0000313" key="3">
    <source>
        <dbReference type="EMBL" id="SCZ69303.1"/>
    </source>
</evidence>
<keyword evidence="3" id="KW-0540">Nuclease</keyword>
<dbReference type="Gene3D" id="3.60.10.10">
    <property type="entry name" value="Endonuclease/exonuclease/phosphatase"/>
    <property type="match status" value="1"/>
</dbReference>
<sequence>MRALCLTVLLICTASFCGAETFRIATFNTELSRKGPGLLLRDIQKGTDPQLLAVAAVIVDTRPDILVLQGFDWDHGLKALGAFQSLLTSKGLSLQYSYSARPNSGLATHIDLDGDGEQNNLKDAQSFGEFTGARGIALLSKFPLTVPPVLDLTALLWKDLPSADLPLTPDGHAFLSQDALNVQRLSSTNHWAISVHLTKDTSFTLLTFQAGPPVFDGPEDRNGLRNQDELRLIEYMLSGQFGPLPDAPVVVLGGANLDPNQGEGKREAIKRLLTHPQLQDLPNLQDINTVDWPHIGQMRVDYILPGTDLTAYDAGVLWPETADHPAILASRHRLVWADISLPE</sequence>
<dbReference type="GO" id="GO:0004527">
    <property type="term" value="F:exonuclease activity"/>
    <property type="evidence" value="ECO:0007669"/>
    <property type="project" value="UniProtKB-KW"/>
</dbReference>
<feature type="signal peptide" evidence="1">
    <location>
        <begin position="1"/>
        <end position="19"/>
    </location>
</feature>
<dbReference type="AlphaFoldDB" id="A0A1G5R5D3"/>
<evidence type="ECO:0000256" key="1">
    <source>
        <dbReference type="SAM" id="SignalP"/>
    </source>
</evidence>
<feature type="domain" description="Endonuclease/exonuclease/phosphatase" evidence="2">
    <location>
        <begin position="45"/>
        <end position="324"/>
    </location>
</feature>
<dbReference type="STRING" id="1156985.SAMN04488118_10920"/>
<dbReference type="InterPro" id="IPR005135">
    <property type="entry name" value="Endo/exonuclease/phosphatase"/>
</dbReference>
<dbReference type="GO" id="GO:0004519">
    <property type="term" value="F:endonuclease activity"/>
    <property type="evidence" value="ECO:0007669"/>
    <property type="project" value="UniProtKB-KW"/>
</dbReference>
<organism evidence="3 4">
    <name type="scientific">Epibacterium ulvae</name>
    <dbReference type="NCBI Taxonomy" id="1156985"/>
    <lineage>
        <taxon>Bacteria</taxon>
        <taxon>Pseudomonadati</taxon>
        <taxon>Pseudomonadota</taxon>
        <taxon>Alphaproteobacteria</taxon>
        <taxon>Rhodobacterales</taxon>
        <taxon>Roseobacteraceae</taxon>
        <taxon>Epibacterium</taxon>
    </lineage>
</organism>
<accession>A0A1G5R5D3</accession>
<dbReference type="Proteomes" id="UP000198767">
    <property type="component" value="Unassembled WGS sequence"/>
</dbReference>
<protein>
    <submittedName>
        <fullName evidence="3">Endonuclease/Exonuclease/phosphatase family protein</fullName>
    </submittedName>
</protein>
<proteinExistence type="predicted"/>
<dbReference type="RefSeq" id="WP_090219907.1">
    <property type="nucleotide sequence ID" value="NZ_FMWG01000009.1"/>
</dbReference>
<dbReference type="EMBL" id="FMWG01000009">
    <property type="protein sequence ID" value="SCZ69303.1"/>
    <property type="molecule type" value="Genomic_DNA"/>
</dbReference>
<keyword evidence="3" id="KW-0378">Hydrolase</keyword>
<dbReference type="InterPro" id="IPR036691">
    <property type="entry name" value="Endo/exonu/phosph_ase_sf"/>
</dbReference>
<keyword evidence="3" id="KW-0255">Endonuclease</keyword>
<keyword evidence="4" id="KW-1185">Reference proteome</keyword>
<dbReference type="SUPFAM" id="SSF56219">
    <property type="entry name" value="DNase I-like"/>
    <property type="match status" value="1"/>
</dbReference>
<feature type="chain" id="PRO_5011677664" evidence="1">
    <location>
        <begin position="20"/>
        <end position="343"/>
    </location>
</feature>
<evidence type="ECO:0000313" key="4">
    <source>
        <dbReference type="Proteomes" id="UP000198767"/>
    </source>
</evidence>
<dbReference type="OrthoDB" id="292013at2"/>
<keyword evidence="3" id="KW-0269">Exonuclease</keyword>
<keyword evidence="1" id="KW-0732">Signal</keyword>